<evidence type="ECO:0000256" key="5">
    <source>
        <dbReference type="ARBA" id="ARBA00023012"/>
    </source>
</evidence>
<dbReference type="InterPro" id="IPR036097">
    <property type="entry name" value="HisK_dim/P_sf"/>
</dbReference>
<dbReference type="AlphaFoldDB" id="A0A1Z4GDN1"/>
<dbReference type="SUPFAM" id="SSF47384">
    <property type="entry name" value="Homodimeric domain of signal transducing histidine kinase"/>
    <property type="match status" value="1"/>
</dbReference>
<organism evidence="7 8">
    <name type="scientific">Anabaenopsis circularis NIES-21</name>
    <dbReference type="NCBI Taxonomy" id="1085406"/>
    <lineage>
        <taxon>Bacteria</taxon>
        <taxon>Bacillati</taxon>
        <taxon>Cyanobacteriota</taxon>
        <taxon>Cyanophyceae</taxon>
        <taxon>Nostocales</taxon>
        <taxon>Nodulariaceae</taxon>
        <taxon>Anabaenopsis</taxon>
    </lineage>
</organism>
<dbReference type="SUPFAM" id="SSF55874">
    <property type="entry name" value="ATPase domain of HSP90 chaperone/DNA topoisomerase II/histidine kinase"/>
    <property type="match status" value="1"/>
</dbReference>
<dbReference type="PANTHER" id="PTHR43547:SF2">
    <property type="entry name" value="HYBRID SIGNAL TRANSDUCTION HISTIDINE KINASE C"/>
    <property type="match status" value="1"/>
</dbReference>
<dbReference type="PRINTS" id="PR00344">
    <property type="entry name" value="BCTRLSENSOR"/>
</dbReference>
<dbReference type="InterPro" id="IPR005467">
    <property type="entry name" value="His_kinase_dom"/>
</dbReference>
<evidence type="ECO:0000256" key="1">
    <source>
        <dbReference type="ARBA" id="ARBA00000085"/>
    </source>
</evidence>
<dbReference type="Pfam" id="PF02518">
    <property type="entry name" value="HATPase_c"/>
    <property type="match status" value="1"/>
</dbReference>
<dbReference type="EMBL" id="AP018174">
    <property type="protein sequence ID" value="BAY15592.1"/>
    <property type="molecule type" value="Genomic_DNA"/>
</dbReference>
<evidence type="ECO:0000256" key="2">
    <source>
        <dbReference type="ARBA" id="ARBA00012438"/>
    </source>
</evidence>
<proteinExistence type="predicted"/>
<keyword evidence="5" id="KW-0902">Two-component regulatory system</keyword>
<comment type="catalytic activity">
    <reaction evidence="1">
        <text>ATP + protein L-histidine = ADP + protein N-phospho-L-histidine.</text>
        <dbReference type="EC" id="2.7.13.3"/>
    </reaction>
</comment>
<dbReference type="OrthoDB" id="506182at2"/>
<dbReference type="PROSITE" id="PS50109">
    <property type="entry name" value="HIS_KIN"/>
    <property type="match status" value="1"/>
</dbReference>
<keyword evidence="4 7" id="KW-0418">Kinase</keyword>
<name>A0A1Z4GDN1_9CYAN</name>
<dbReference type="SMART" id="SM00387">
    <property type="entry name" value="HATPase_c"/>
    <property type="match status" value="1"/>
</dbReference>
<dbReference type="EC" id="2.7.13.3" evidence="2"/>
<evidence type="ECO:0000256" key="3">
    <source>
        <dbReference type="ARBA" id="ARBA00022553"/>
    </source>
</evidence>
<dbReference type="Gene3D" id="1.10.287.130">
    <property type="match status" value="1"/>
</dbReference>
<dbReference type="InterPro" id="IPR004358">
    <property type="entry name" value="Sig_transdc_His_kin-like_C"/>
</dbReference>
<keyword evidence="8" id="KW-1185">Reference proteome</keyword>
<dbReference type="Proteomes" id="UP000218287">
    <property type="component" value="Chromosome"/>
</dbReference>
<reference evidence="7 8" key="1">
    <citation type="submission" date="2017-06" db="EMBL/GenBank/DDBJ databases">
        <title>Genome sequencing of cyanobaciteial culture collection at National Institute for Environmental Studies (NIES).</title>
        <authorList>
            <person name="Hirose Y."/>
            <person name="Shimura Y."/>
            <person name="Fujisawa T."/>
            <person name="Nakamura Y."/>
            <person name="Kawachi M."/>
        </authorList>
    </citation>
    <scope>NUCLEOTIDE SEQUENCE [LARGE SCALE GENOMIC DNA]</scope>
    <source>
        <strain evidence="7 8">NIES-21</strain>
    </source>
</reference>
<keyword evidence="4 7" id="KW-0808">Transferase</keyword>
<accession>A0A1Z4GDN1</accession>
<protein>
    <recommendedName>
        <fullName evidence="2">histidine kinase</fullName>
        <ecNumber evidence="2">2.7.13.3</ecNumber>
    </recommendedName>
</protein>
<dbReference type="PANTHER" id="PTHR43547">
    <property type="entry name" value="TWO-COMPONENT HISTIDINE KINASE"/>
    <property type="match status" value="1"/>
</dbReference>
<evidence type="ECO:0000313" key="8">
    <source>
        <dbReference type="Proteomes" id="UP000218287"/>
    </source>
</evidence>
<dbReference type="GO" id="GO:0000155">
    <property type="term" value="F:phosphorelay sensor kinase activity"/>
    <property type="evidence" value="ECO:0007669"/>
    <property type="project" value="InterPro"/>
</dbReference>
<evidence type="ECO:0000259" key="6">
    <source>
        <dbReference type="PROSITE" id="PS50109"/>
    </source>
</evidence>
<gene>
    <name evidence="7" type="ORF">NIES21_14090</name>
</gene>
<keyword evidence="3" id="KW-0597">Phosphoprotein</keyword>
<dbReference type="InterPro" id="IPR003594">
    <property type="entry name" value="HATPase_dom"/>
</dbReference>
<evidence type="ECO:0000256" key="4">
    <source>
        <dbReference type="ARBA" id="ARBA00022777"/>
    </source>
</evidence>
<dbReference type="Gene3D" id="3.30.565.10">
    <property type="entry name" value="Histidine kinase-like ATPase, C-terminal domain"/>
    <property type="match status" value="1"/>
</dbReference>
<feature type="domain" description="Histidine kinase" evidence="6">
    <location>
        <begin position="151"/>
        <end position="370"/>
    </location>
</feature>
<sequence length="374" mass="42669">MNKTILSDLFLALNILVLEKIDIGLFRVTAQPPNWLRRFCSQELKFGMNMLIPQEEFAFLENFLFDAEDFWYSNSIGKLSSGIWSQKNLNGYEEQLEAYALCVNESKILLIELAQDKFKYKQHLIQAGREQQLNYQQLLKENQKKEVLINCIIHDIAGQLNAINCCLALLEFENLTDRGKEHLEIARKQSIKQEMLIRNILDAFSAEVRSLESFIVDTHTSPDILVAIQEVIELFQATFALTNQRLNLAAEVDITADWKVVGEQSRLDRVITNLMENAYRHSPENSTVTIGLQAEAEYILFTIDDEGEGVPPEMVDNLFQKFSQGQNRSGRGGIGLYFCRMTIEHWGGSIGYSARQEGGSRFWFRLPKAGGIGI</sequence>
<dbReference type="InterPro" id="IPR036890">
    <property type="entry name" value="HATPase_C_sf"/>
</dbReference>
<evidence type="ECO:0000313" key="7">
    <source>
        <dbReference type="EMBL" id="BAY15592.1"/>
    </source>
</evidence>